<dbReference type="STRING" id="764103.G7E177"/>
<name>G7E177_MIXOS</name>
<dbReference type="PANTHER" id="PTHR45824">
    <property type="entry name" value="GH16843P"/>
    <property type="match status" value="1"/>
</dbReference>
<sequence length="585" mass="65316">MSVQDDLKASAEGLRRVTTSKAQPTKRLLFVPVKVPSQWPTLASEEQTALEQITKHYKEELRLPESDGYAKTETRWVLDDPQCLVRFLRATDWNLEKSKDRLKETLEWRREYKPDLIKPSEIEPEVQGGKITINGFDAEGRPILYLRPAKENTKPSERQIRNVVFQLERLCEIMPKGVSKCAILIDYKGSSSSTQPPMWITKRVINILQQHYPERLGAAVILNLPWYLSSSIKMITPILDKETTDKLSFNPSKEKLRLLVPRDQLDATFGGNLHYTYDPKVYFPALCQFCGVEEDGSRSKPPAFLRKQAESEEDAETAQVVQATQPDSRASVGMPDRQATDSTAVSHSPRAGKSKDSGEGKHRHHWQAVLLSIILCGTSPGHTGQDAGAMTPSKRSLDEHKGASVPGSPRVSADEKTPAEVKKLRARAKERRVVLTPFDKLQRLLRHHSINETSPDQRLTAEEAKALDDDVRDQAPIKQLNPETLEALPKNTPSFESLEEQQPLGDAEQQPASWSTVVGEAATQAYEQLMGQVAIVDFGTQKSTDDSLAVPADQLRRGTKYHMETPAEEPLGFTLGNPPSSVSAH</sequence>
<keyword evidence="4" id="KW-1185">Reference proteome</keyword>
<feature type="region of interest" description="Disordered" evidence="1">
    <location>
        <begin position="382"/>
        <end position="420"/>
    </location>
</feature>
<dbReference type="PROSITE" id="PS50191">
    <property type="entry name" value="CRAL_TRIO"/>
    <property type="match status" value="1"/>
</dbReference>
<evidence type="ECO:0000256" key="1">
    <source>
        <dbReference type="SAM" id="MobiDB-lite"/>
    </source>
</evidence>
<dbReference type="Proteomes" id="UP000009131">
    <property type="component" value="Unassembled WGS sequence"/>
</dbReference>
<dbReference type="InterPro" id="IPR001251">
    <property type="entry name" value="CRAL-TRIO_dom"/>
</dbReference>
<proteinExistence type="predicted"/>
<dbReference type="SUPFAM" id="SSF52087">
    <property type="entry name" value="CRAL/TRIO domain"/>
    <property type="match status" value="1"/>
</dbReference>
<protein>
    <recommendedName>
        <fullName evidence="2">CRAL-TRIO domain-containing protein</fullName>
    </recommendedName>
</protein>
<dbReference type="Gene3D" id="3.40.525.10">
    <property type="entry name" value="CRAL-TRIO lipid binding domain"/>
    <property type="match status" value="1"/>
</dbReference>
<dbReference type="SMART" id="SM01100">
    <property type="entry name" value="CRAL_TRIO_N"/>
    <property type="match status" value="1"/>
</dbReference>
<feature type="compositionally biased region" description="Polar residues" evidence="1">
    <location>
        <begin position="319"/>
        <end position="328"/>
    </location>
</feature>
<dbReference type="InterPro" id="IPR052578">
    <property type="entry name" value="PI_Transfer_CRAL-TRIO"/>
</dbReference>
<dbReference type="EMBL" id="BABT02000102">
    <property type="protein sequence ID" value="GAA96587.1"/>
    <property type="molecule type" value="Genomic_DNA"/>
</dbReference>
<comment type="caution">
    <text evidence="3">The sequence shown here is derived from an EMBL/GenBank/DDBJ whole genome shotgun (WGS) entry which is preliminary data.</text>
</comment>
<dbReference type="CDD" id="cd00170">
    <property type="entry name" value="SEC14"/>
    <property type="match status" value="1"/>
</dbReference>
<dbReference type="GO" id="GO:0008526">
    <property type="term" value="F:phosphatidylinositol transfer activity"/>
    <property type="evidence" value="ECO:0007669"/>
    <property type="project" value="TreeGrafter"/>
</dbReference>
<feature type="domain" description="CRAL-TRIO" evidence="2">
    <location>
        <begin position="119"/>
        <end position="277"/>
    </location>
</feature>
<dbReference type="InParanoid" id="G7E177"/>
<dbReference type="InterPro" id="IPR036273">
    <property type="entry name" value="CRAL/TRIO_N_dom_sf"/>
</dbReference>
<dbReference type="PANTHER" id="PTHR45824:SF29">
    <property type="entry name" value="GH16843P"/>
    <property type="match status" value="1"/>
</dbReference>
<dbReference type="SUPFAM" id="SSF46938">
    <property type="entry name" value="CRAL/TRIO N-terminal domain"/>
    <property type="match status" value="1"/>
</dbReference>
<feature type="region of interest" description="Disordered" evidence="1">
    <location>
        <begin position="295"/>
        <end position="363"/>
    </location>
</feature>
<evidence type="ECO:0000313" key="4">
    <source>
        <dbReference type="Proteomes" id="UP000009131"/>
    </source>
</evidence>
<dbReference type="HOGENOM" id="CLU_466217_0_0_1"/>
<dbReference type="InterPro" id="IPR011074">
    <property type="entry name" value="CRAL/TRIO_N_dom"/>
</dbReference>
<dbReference type="eggNOG" id="KOG1470">
    <property type="taxonomic scope" value="Eukaryota"/>
</dbReference>
<organism evidence="3 4">
    <name type="scientific">Mixia osmundae (strain CBS 9802 / IAM 14324 / JCM 22182 / KY 12970)</name>
    <dbReference type="NCBI Taxonomy" id="764103"/>
    <lineage>
        <taxon>Eukaryota</taxon>
        <taxon>Fungi</taxon>
        <taxon>Dikarya</taxon>
        <taxon>Basidiomycota</taxon>
        <taxon>Pucciniomycotina</taxon>
        <taxon>Mixiomycetes</taxon>
        <taxon>Mixiales</taxon>
        <taxon>Mixiaceae</taxon>
        <taxon>Mixia</taxon>
    </lineage>
</organism>
<evidence type="ECO:0000259" key="2">
    <source>
        <dbReference type="PROSITE" id="PS50191"/>
    </source>
</evidence>
<reference evidence="3 4" key="1">
    <citation type="journal article" date="2011" name="J. Gen. Appl. Microbiol.">
        <title>Draft genome sequencing of the enigmatic basidiomycete Mixia osmundae.</title>
        <authorList>
            <person name="Nishida H."/>
            <person name="Nagatsuka Y."/>
            <person name="Sugiyama J."/>
        </authorList>
    </citation>
    <scope>NUCLEOTIDE SEQUENCE [LARGE SCALE GENOMIC DNA]</scope>
    <source>
        <strain evidence="4">CBS 9802 / IAM 14324 / JCM 22182 / KY 12970</strain>
    </source>
</reference>
<dbReference type="RefSeq" id="XP_014567371.1">
    <property type="nucleotide sequence ID" value="XM_014711885.1"/>
</dbReference>
<accession>G7E177</accession>
<dbReference type="Pfam" id="PF00650">
    <property type="entry name" value="CRAL_TRIO"/>
    <property type="match status" value="1"/>
</dbReference>
<dbReference type="OrthoDB" id="75724at2759"/>
<reference evidence="3 4" key="2">
    <citation type="journal article" date="2012" name="Open Biol.">
        <title>Characteristics of nucleosomes and linker DNA regions on the genome of the basidiomycete Mixia osmundae revealed by mono- and dinucleosome mapping.</title>
        <authorList>
            <person name="Nishida H."/>
            <person name="Kondo S."/>
            <person name="Matsumoto T."/>
            <person name="Suzuki Y."/>
            <person name="Yoshikawa H."/>
            <person name="Taylor T.D."/>
            <person name="Sugiyama J."/>
        </authorList>
    </citation>
    <scope>NUCLEOTIDE SEQUENCE [LARGE SCALE GENOMIC DNA]</scope>
    <source>
        <strain evidence="4">CBS 9802 / IAM 14324 / JCM 22182 / KY 12970</strain>
    </source>
</reference>
<dbReference type="AlphaFoldDB" id="G7E177"/>
<dbReference type="InterPro" id="IPR036865">
    <property type="entry name" value="CRAL-TRIO_dom_sf"/>
</dbReference>
<gene>
    <name evidence="3" type="primary">Mo03257</name>
    <name evidence="3" type="ORF">E5Q_03257</name>
</gene>
<evidence type="ECO:0000313" key="3">
    <source>
        <dbReference type="EMBL" id="GAA96587.1"/>
    </source>
</evidence>
<dbReference type="Pfam" id="PF03765">
    <property type="entry name" value="CRAL_TRIO_N"/>
    <property type="match status" value="1"/>
</dbReference>
<feature type="region of interest" description="Disordered" evidence="1">
    <location>
        <begin position="562"/>
        <end position="585"/>
    </location>
</feature>
<dbReference type="SMART" id="SM00516">
    <property type="entry name" value="SEC14"/>
    <property type="match status" value="1"/>
</dbReference>